<comment type="caution">
    <text evidence="4">The sequence shown here is derived from an EMBL/GenBank/DDBJ whole genome shotgun (WGS) entry which is preliminary data.</text>
</comment>
<dbReference type="GO" id="GO:0004185">
    <property type="term" value="F:serine-type carboxypeptidase activity"/>
    <property type="evidence" value="ECO:0007669"/>
    <property type="project" value="InterPro"/>
</dbReference>
<evidence type="ECO:0000256" key="3">
    <source>
        <dbReference type="SAM" id="Phobius"/>
    </source>
</evidence>
<keyword evidence="3" id="KW-0812">Transmembrane</keyword>
<feature type="region of interest" description="Disordered" evidence="2">
    <location>
        <begin position="60"/>
        <end position="85"/>
    </location>
</feature>
<dbReference type="GO" id="GO:0006508">
    <property type="term" value="P:proteolysis"/>
    <property type="evidence" value="ECO:0007669"/>
    <property type="project" value="InterPro"/>
</dbReference>
<dbReference type="PANTHER" id="PTHR11802:SF201">
    <property type="entry name" value="CARBOXYPEPTIDASE"/>
    <property type="match status" value="1"/>
</dbReference>
<keyword evidence="3" id="KW-1133">Transmembrane helix</keyword>
<dbReference type="EMBL" id="ASPP01012068">
    <property type="protein sequence ID" value="ETO20955.1"/>
    <property type="molecule type" value="Genomic_DNA"/>
</dbReference>
<feature type="compositionally biased region" description="Polar residues" evidence="2">
    <location>
        <begin position="73"/>
        <end position="85"/>
    </location>
</feature>
<evidence type="ECO:0000256" key="1">
    <source>
        <dbReference type="ARBA" id="ARBA00009431"/>
    </source>
</evidence>
<evidence type="ECO:0000256" key="2">
    <source>
        <dbReference type="SAM" id="MobiDB-lite"/>
    </source>
</evidence>
<sequence>MYFFFLLLADEVADGIASVLITTKKSKNLKTGLAALVVGGLLLASGLWYGNELTQETGTKSSSFSVNAKEASDSTSADNDPNENNDYTSSALADEIIELPGINVETLNFRQFSGYLDANDGRQLFYWFVESQDDPLTDPLIMWTNGKRKRTVLYMRVRPLIITLTNNYIYIYIYIYIGLLGLLSEHGPFWVDPNLQLYVNEYSWNTKANIFYIEQPYGVGFSVLDANDSYVTGDKNASLDMDAAIRSFLVKFPKYSKHPFSISGIFFQKKKKKNNNK</sequence>
<feature type="transmembrane region" description="Helical" evidence="3">
    <location>
        <begin position="157"/>
        <end position="177"/>
    </location>
</feature>
<comment type="similarity">
    <text evidence="1">Belongs to the peptidase S10 family.</text>
</comment>
<organism evidence="4 5">
    <name type="scientific">Reticulomyxa filosa</name>
    <dbReference type="NCBI Taxonomy" id="46433"/>
    <lineage>
        <taxon>Eukaryota</taxon>
        <taxon>Sar</taxon>
        <taxon>Rhizaria</taxon>
        <taxon>Retaria</taxon>
        <taxon>Foraminifera</taxon>
        <taxon>Monothalamids</taxon>
        <taxon>Reticulomyxidae</taxon>
        <taxon>Reticulomyxa</taxon>
    </lineage>
</organism>
<dbReference type="AlphaFoldDB" id="X6N3V6"/>
<evidence type="ECO:0000313" key="5">
    <source>
        <dbReference type="Proteomes" id="UP000023152"/>
    </source>
</evidence>
<accession>X6N3V6</accession>
<dbReference type="Pfam" id="PF00450">
    <property type="entry name" value="Peptidase_S10"/>
    <property type="match status" value="2"/>
</dbReference>
<dbReference type="PANTHER" id="PTHR11802">
    <property type="entry name" value="SERINE PROTEASE FAMILY S10 SERINE CARBOXYPEPTIDASE"/>
    <property type="match status" value="1"/>
</dbReference>
<dbReference type="SUPFAM" id="SSF53474">
    <property type="entry name" value="alpha/beta-Hydrolases"/>
    <property type="match status" value="2"/>
</dbReference>
<protein>
    <submittedName>
        <fullName evidence="4">Uncharacterized protein</fullName>
    </submittedName>
</protein>
<feature type="transmembrane region" description="Helical" evidence="3">
    <location>
        <begin position="33"/>
        <end position="50"/>
    </location>
</feature>
<dbReference type="Proteomes" id="UP000023152">
    <property type="component" value="Unassembled WGS sequence"/>
</dbReference>
<dbReference type="InterPro" id="IPR001563">
    <property type="entry name" value="Peptidase_S10"/>
</dbReference>
<dbReference type="Gene3D" id="3.40.50.1820">
    <property type="entry name" value="alpha/beta hydrolase"/>
    <property type="match status" value="1"/>
</dbReference>
<dbReference type="PRINTS" id="PR00724">
    <property type="entry name" value="CRBOXYPTASEC"/>
</dbReference>
<name>X6N3V6_RETFI</name>
<evidence type="ECO:0000313" key="4">
    <source>
        <dbReference type="EMBL" id="ETO20955.1"/>
    </source>
</evidence>
<keyword evidence="3" id="KW-0472">Membrane</keyword>
<dbReference type="InterPro" id="IPR029058">
    <property type="entry name" value="AB_hydrolase_fold"/>
</dbReference>
<reference evidence="4 5" key="1">
    <citation type="journal article" date="2013" name="Curr. Biol.">
        <title>The Genome of the Foraminiferan Reticulomyxa filosa.</title>
        <authorList>
            <person name="Glockner G."/>
            <person name="Hulsmann N."/>
            <person name="Schleicher M."/>
            <person name="Noegel A.A."/>
            <person name="Eichinger L."/>
            <person name="Gallinger C."/>
            <person name="Pawlowski J."/>
            <person name="Sierra R."/>
            <person name="Euteneuer U."/>
            <person name="Pillet L."/>
            <person name="Moustafa A."/>
            <person name="Platzer M."/>
            <person name="Groth M."/>
            <person name="Szafranski K."/>
            <person name="Schliwa M."/>
        </authorList>
    </citation>
    <scope>NUCLEOTIDE SEQUENCE [LARGE SCALE GENOMIC DNA]</scope>
</reference>
<gene>
    <name evidence="4" type="ORF">RFI_16249</name>
</gene>
<dbReference type="OrthoDB" id="443318at2759"/>
<keyword evidence="5" id="KW-1185">Reference proteome</keyword>
<proteinExistence type="inferred from homology"/>